<dbReference type="InterPro" id="IPR052016">
    <property type="entry name" value="Bact_Sigma-Reg"/>
</dbReference>
<dbReference type="PANTHER" id="PTHR43156">
    <property type="entry name" value="STAGE II SPORULATION PROTEIN E-RELATED"/>
    <property type="match status" value="1"/>
</dbReference>
<keyword evidence="2" id="KW-0472">Membrane</keyword>
<evidence type="ECO:0000313" key="5">
    <source>
        <dbReference type="Proteomes" id="UP001500298"/>
    </source>
</evidence>
<feature type="transmembrane region" description="Helical" evidence="2">
    <location>
        <begin position="149"/>
        <end position="167"/>
    </location>
</feature>
<dbReference type="EMBL" id="BAABJX010000020">
    <property type="protein sequence ID" value="GAA4828769.1"/>
    <property type="molecule type" value="Genomic_DNA"/>
</dbReference>
<feature type="transmembrane region" description="Helical" evidence="2">
    <location>
        <begin position="88"/>
        <end position="104"/>
    </location>
</feature>
<evidence type="ECO:0000259" key="3">
    <source>
        <dbReference type="SMART" id="SM00331"/>
    </source>
</evidence>
<feature type="transmembrane region" description="Helical" evidence="2">
    <location>
        <begin position="16"/>
        <end position="32"/>
    </location>
</feature>
<organism evidence="4 5">
    <name type="scientific">Algivirga pacifica</name>
    <dbReference type="NCBI Taxonomy" id="1162670"/>
    <lineage>
        <taxon>Bacteria</taxon>
        <taxon>Pseudomonadati</taxon>
        <taxon>Bacteroidota</taxon>
        <taxon>Cytophagia</taxon>
        <taxon>Cytophagales</taxon>
        <taxon>Flammeovirgaceae</taxon>
        <taxon>Algivirga</taxon>
    </lineage>
</organism>
<name>A0ABP9DBE3_9BACT</name>
<proteinExistence type="predicted"/>
<keyword evidence="5" id="KW-1185">Reference proteome</keyword>
<feature type="domain" description="PPM-type phosphatase" evidence="3">
    <location>
        <begin position="222"/>
        <end position="444"/>
    </location>
</feature>
<reference evidence="5" key="1">
    <citation type="journal article" date="2019" name="Int. J. Syst. Evol. Microbiol.">
        <title>The Global Catalogue of Microorganisms (GCM) 10K type strain sequencing project: providing services to taxonomists for standard genome sequencing and annotation.</title>
        <authorList>
            <consortium name="The Broad Institute Genomics Platform"/>
            <consortium name="The Broad Institute Genome Sequencing Center for Infectious Disease"/>
            <person name="Wu L."/>
            <person name="Ma J."/>
        </authorList>
    </citation>
    <scope>NUCLEOTIDE SEQUENCE [LARGE SCALE GENOMIC DNA]</scope>
    <source>
        <strain evidence="5">JCM 18326</strain>
    </source>
</reference>
<feature type="transmembrane region" description="Helical" evidence="2">
    <location>
        <begin position="111"/>
        <end position="129"/>
    </location>
</feature>
<dbReference type="Proteomes" id="UP001500298">
    <property type="component" value="Unassembled WGS sequence"/>
</dbReference>
<dbReference type="SMART" id="SM00331">
    <property type="entry name" value="PP2C_SIG"/>
    <property type="match status" value="1"/>
</dbReference>
<gene>
    <name evidence="4" type="ORF">GCM10023331_12360</name>
</gene>
<dbReference type="Pfam" id="PF07228">
    <property type="entry name" value="SpoIIE"/>
    <property type="match status" value="1"/>
</dbReference>
<sequence length="466" mass="53834">MKNEQYQSVKQKADKALKGLLLGSFVFGLFIANFYDTWMIAAGVGALNLSAFFLTHLLLPKSTLYQYVASVILAIFVAQYIYQMHGLFEMHFFAFIYSAFLISFQNWKLQVPFIITIALHHGLFAYAQFSGKPDIYFTQLDYMDLQTFTFHILLAATSVFVSGYWAYSFSKRTEIDEAQKEQIRSLYDKAKKNKMKLDESINYAKRIQQLMLPELNKIREILPSTMIFYKPKDVVSGDTYWHTYQDNKYFLAAIDCTGHGVPGAFMSILATEKLHEIVSVRKIMEPAKILTALDHSIQKVLKQRESGNMDGMTISLCVVDAALKKLHFAGAKSPLVIANKEQVLEVKGDKKPIGYWRYDSSYQFEEQEISLKEDDTYYMFSDGYQDQFGGPDNKKFGKKRLKSLIQELSENMHTPKEKLQRFEQAFFDWKGSKPQIDDILVMGFSANDILSKYAMEEMMEEDRMYN</sequence>
<feature type="transmembrane region" description="Helical" evidence="2">
    <location>
        <begin position="38"/>
        <end position="59"/>
    </location>
</feature>
<keyword evidence="2" id="KW-0812">Transmembrane</keyword>
<keyword evidence="2" id="KW-1133">Transmembrane helix</keyword>
<dbReference type="InterPro" id="IPR036457">
    <property type="entry name" value="PPM-type-like_dom_sf"/>
</dbReference>
<evidence type="ECO:0000313" key="4">
    <source>
        <dbReference type="EMBL" id="GAA4828769.1"/>
    </source>
</evidence>
<evidence type="ECO:0000256" key="1">
    <source>
        <dbReference type="ARBA" id="ARBA00022801"/>
    </source>
</evidence>
<dbReference type="InterPro" id="IPR001932">
    <property type="entry name" value="PPM-type_phosphatase-like_dom"/>
</dbReference>
<dbReference type="Gene3D" id="3.60.40.10">
    <property type="entry name" value="PPM-type phosphatase domain"/>
    <property type="match status" value="1"/>
</dbReference>
<comment type="caution">
    <text evidence="4">The sequence shown here is derived from an EMBL/GenBank/DDBJ whole genome shotgun (WGS) entry which is preliminary data.</text>
</comment>
<protein>
    <recommendedName>
        <fullName evidence="3">PPM-type phosphatase domain-containing protein</fullName>
    </recommendedName>
</protein>
<keyword evidence="1" id="KW-0378">Hydrolase</keyword>
<accession>A0ABP9DBE3</accession>
<dbReference type="RefSeq" id="WP_345370130.1">
    <property type="nucleotide sequence ID" value="NZ_BAABJX010000020.1"/>
</dbReference>
<dbReference type="PANTHER" id="PTHR43156:SF9">
    <property type="entry name" value="HAMP DOMAIN-CONTAINING PROTEIN"/>
    <property type="match status" value="1"/>
</dbReference>
<evidence type="ECO:0000256" key="2">
    <source>
        <dbReference type="SAM" id="Phobius"/>
    </source>
</evidence>
<feature type="transmembrane region" description="Helical" evidence="2">
    <location>
        <begin position="64"/>
        <end position="82"/>
    </location>
</feature>